<evidence type="ECO:0008006" key="9">
    <source>
        <dbReference type="Google" id="ProtNLM"/>
    </source>
</evidence>
<keyword evidence="2 6" id="KW-0732">Signal</keyword>
<evidence type="ECO:0000256" key="1">
    <source>
        <dbReference type="ARBA" id="ARBA00004459"/>
    </source>
</evidence>
<evidence type="ECO:0000256" key="2">
    <source>
        <dbReference type="ARBA" id="ARBA00022729"/>
    </source>
</evidence>
<dbReference type="EMBL" id="CP014844">
    <property type="protein sequence ID" value="AMR79810.1"/>
    <property type="molecule type" value="Genomic_DNA"/>
</dbReference>
<feature type="signal peptide" evidence="6">
    <location>
        <begin position="1"/>
        <end position="22"/>
    </location>
</feature>
<reference evidence="7 8" key="1">
    <citation type="submission" date="2016-03" db="EMBL/GenBank/DDBJ databases">
        <title>Complete genome sequence of a novel chlorpyrifos degrading bacterium, Cupriavidus nantongensis sp. X1.</title>
        <authorList>
            <person name="Fang L."/>
        </authorList>
    </citation>
    <scope>NUCLEOTIDE SEQUENCE [LARGE SCALE GENOMIC DNA]</scope>
    <source>
        <strain evidence="7 8">X1</strain>
    </source>
</reference>
<keyword evidence="3" id="KW-0472">Membrane</keyword>
<dbReference type="PROSITE" id="PS51257">
    <property type="entry name" value="PROKAR_LIPOPROTEIN"/>
    <property type="match status" value="1"/>
</dbReference>
<feature type="chain" id="PRO_5007498131" description="Glycine zipper 2TM domain-containing protein" evidence="6">
    <location>
        <begin position="23"/>
        <end position="158"/>
    </location>
</feature>
<dbReference type="GO" id="GO:0009279">
    <property type="term" value="C:cell outer membrane"/>
    <property type="evidence" value="ECO:0007669"/>
    <property type="project" value="UniProtKB-SubCell"/>
</dbReference>
<keyword evidence="5" id="KW-0449">Lipoprotein</keyword>
<name>A0A142JNZ8_9BURK</name>
<evidence type="ECO:0000313" key="8">
    <source>
        <dbReference type="Proteomes" id="UP000075238"/>
    </source>
</evidence>
<dbReference type="InterPro" id="IPR051407">
    <property type="entry name" value="Bact_OM_lipoprot/Surf_antigen"/>
</dbReference>
<protein>
    <recommendedName>
        <fullName evidence="9">Glycine zipper 2TM domain-containing protein</fullName>
    </recommendedName>
</protein>
<dbReference type="KEGG" id="cnan:A2G96_19735"/>
<evidence type="ECO:0000256" key="3">
    <source>
        <dbReference type="ARBA" id="ARBA00023136"/>
    </source>
</evidence>
<keyword evidence="8" id="KW-1185">Reference proteome</keyword>
<evidence type="ECO:0000313" key="7">
    <source>
        <dbReference type="EMBL" id="AMR79810.1"/>
    </source>
</evidence>
<dbReference type="PANTHER" id="PTHR35603:SF1">
    <property type="entry name" value="OUTER MEMBRANE LIPOPROTEIN SLYB"/>
    <property type="match status" value="1"/>
</dbReference>
<dbReference type="AlphaFoldDB" id="A0A142JNZ8"/>
<dbReference type="PANTHER" id="PTHR35603">
    <property type="match status" value="1"/>
</dbReference>
<evidence type="ECO:0000256" key="6">
    <source>
        <dbReference type="SAM" id="SignalP"/>
    </source>
</evidence>
<evidence type="ECO:0000256" key="5">
    <source>
        <dbReference type="ARBA" id="ARBA00023288"/>
    </source>
</evidence>
<dbReference type="Proteomes" id="UP000075238">
    <property type="component" value="Chromosome 1"/>
</dbReference>
<dbReference type="RefSeq" id="WP_062801738.1">
    <property type="nucleotide sequence ID" value="NZ_CP014844.1"/>
</dbReference>
<proteinExistence type="predicted"/>
<evidence type="ECO:0000256" key="4">
    <source>
        <dbReference type="ARBA" id="ARBA00023139"/>
    </source>
</evidence>
<accession>A0A142JNZ8</accession>
<dbReference type="STRING" id="1796606.A2G96_19735"/>
<sequence>MNNKLRGGALAVLGATLVATLAAGCATQSNSNSVYSTGQAQREQTVRYGVVEGIREVTIQGSQSGAGTLAGGAIGGIAAGSTIGGGNGAVAAGILGAVLGGIAGSAAENKINQRRALEITVRLDNGEMRAITQEADEAFRPGERVRLLSSGGVTRVTH</sequence>
<keyword evidence="4" id="KW-0564">Palmitate</keyword>
<comment type="subcellular location">
    <subcellularLocation>
        <location evidence="1">Cell outer membrane</location>
        <topology evidence="1">Lipid-anchor</topology>
    </subcellularLocation>
</comment>
<gene>
    <name evidence="7" type="ORF">A2G96_19735</name>
</gene>
<dbReference type="OrthoDB" id="5298161at2"/>
<organism evidence="7 8">
    <name type="scientific">Cupriavidus nantongensis</name>
    <dbReference type="NCBI Taxonomy" id="1796606"/>
    <lineage>
        <taxon>Bacteria</taxon>
        <taxon>Pseudomonadati</taxon>
        <taxon>Pseudomonadota</taxon>
        <taxon>Betaproteobacteria</taxon>
        <taxon>Burkholderiales</taxon>
        <taxon>Burkholderiaceae</taxon>
        <taxon>Cupriavidus</taxon>
    </lineage>
</organism>